<dbReference type="SMART" id="SM00448">
    <property type="entry name" value="REC"/>
    <property type="match status" value="1"/>
</dbReference>
<dbReference type="InterPro" id="IPR009057">
    <property type="entry name" value="Homeodomain-like_sf"/>
</dbReference>
<dbReference type="InterPro" id="IPR002197">
    <property type="entry name" value="HTH_Fis"/>
</dbReference>
<keyword evidence="5" id="KW-0804">Transcription</keyword>
<feature type="modified residue" description="4-aspartylphosphate" evidence="6">
    <location>
        <position position="67"/>
    </location>
</feature>
<dbReference type="PROSITE" id="PS50110">
    <property type="entry name" value="RESPONSE_REGULATORY"/>
    <property type="match status" value="1"/>
</dbReference>
<keyword evidence="4 9" id="KW-0238">DNA-binding</keyword>
<dbReference type="InterPro" id="IPR002078">
    <property type="entry name" value="Sigma_54_int"/>
</dbReference>
<dbReference type="Gene3D" id="3.40.50.2300">
    <property type="match status" value="1"/>
</dbReference>
<reference evidence="10" key="1">
    <citation type="submission" date="2016-11" db="EMBL/GenBank/DDBJ databases">
        <authorList>
            <person name="Varghese N."/>
            <person name="Submissions S."/>
        </authorList>
    </citation>
    <scope>NUCLEOTIDE SEQUENCE [LARGE SCALE GENOMIC DNA]</scope>
    <source>
        <strain evidence="10">Sac-22</strain>
    </source>
</reference>
<dbReference type="SUPFAM" id="SSF46689">
    <property type="entry name" value="Homeodomain-like"/>
    <property type="match status" value="1"/>
</dbReference>
<dbReference type="CDD" id="cd00009">
    <property type="entry name" value="AAA"/>
    <property type="match status" value="1"/>
</dbReference>
<evidence type="ECO:0000256" key="3">
    <source>
        <dbReference type="ARBA" id="ARBA00023015"/>
    </source>
</evidence>
<gene>
    <name evidence="9" type="ORF">SAMN05192549_11666</name>
</gene>
<dbReference type="InterPro" id="IPR025943">
    <property type="entry name" value="Sigma_54_int_dom_ATP-bd_2"/>
</dbReference>
<proteinExistence type="predicted"/>
<dbReference type="PROSITE" id="PS00688">
    <property type="entry name" value="SIGMA54_INTERACT_3"/>
    <property type="match status" value="1"/>
</dbReference>
<dbReference type="SUPFAM" id="SSF52172">
    <property type="entry name" value="CheY-like"/>
    <property type="match status" value="1"/>
</dbReference>
<dbReference type="Pfam" id="PF00072">
    <property type="entry name" value="Response_reg"/>
    <property type="match status" value="1"/>
</dbReference>
<dbReference type="InterPro" id="IPR011006">
    <property type="entry name" value="CheY-like_superfamily"/>
</dbReference>
<dbReference type="Gene3D" id="1.10.10.60">
    <property type="entry name" value="Homeodomain-like"/>
    <property type="match status" value="1"/>
</dbReference>
<dbReference type="GO" id="GO:0005524">
    <property type="term" value="F:ATP binding"/>
    <property type="evidence" value="ECO:0007669"/>
    <property type="project" value="UniProtKB-KW"/>
</dbReference>
<organism evidence="9 10">
    <name type="scientific">Duganella sacchari</name>
    <dbReference type="NCBI Taxonomy" id="551987"/>
    <lineage>
        <taxon>Bacteria</taxon>
        <taxon>Pseudomonadati</taxon>
        <taxon>Pseudomonadota</taxon>
        <taxon>Betaproteobacteria</taxon>
        <taxon>Burkholderiales</taxon>
        <taxon>Oxalobacteraceae</taxon>
        <taxon>Telluria group</taxon>
        <taxon>Duganella</taxon>
    </lineage>
</organism>
<dbReference type="PANTHER" id="PTHR32071:SF86">
    <property type="entry name" value="TWO COMPONENT SIGNAL TRANSDUCTION SYSTEM SIGMA54-DEPENDENT RESPONSE REGULATOR FIS FAMILY"/>
    <property type="match status" value="1"/>
</dbReference>
<accession>A0A1M7RAS9</accession>
<feature type="domain" description="Sigma-54 factor interaction" evidence="7">
    <location>
        <begin position="169"/>
        <end position="390"/>
    </location>
</feature>
<keyword evidence="2" id="KW-0067">ATP-binding</keyword>
<dbReference type="Pfam" id="PF00158">
    <property type="entry name" value="Sigma54_activat"/>
    <property type="match status" value="1"/>
</dbReference>
<evidence type="ECO:0000256" key="1">
    <source>
        <dbReference type="ARBA" id="ARBA00022741"/>
    </source>
</evidence>
<dbReference type="Pfam" id="PF02954">
    <property type="entry name" value="HTH_8"/>
    <property type="match status" value="1"/>
</dbReference>
<keyword evidence="1" id="KW-0547">Nucleotide-binding</keyword>
<dbReference type="Proteomes" id="UP000184339">
    <property type="component" value="Unassembled WGS sequence"/>
</dbReference>
<dbReference type="GO" id="GO:0000160">
    <property type="term" value="P:phosphorelay signal transduction system"/>
    <property type="evidence" value="ECO:0007669"/>
    <property type="project" value="InterPro"/>
</dbReference>
<dbReference type="InterPro" id="IPR001789">
    <property type="entry name" value="Sig_transdc_resp-reg_receiver"/>
</dbReference>
<evidence type="ECO:0000256" key="5">
    <source>
        <dbReference type="ARBA" id="ARBA00023163"/>
    </source>
</evidence>
<dbReference type="InterPro" id="IPR025944">
    <property type="entry name" value="Sigma_54_int_dom_CS"/>
</dbReference>
<protein>
    <submittedName>
        <fullName evidence="9">DNA-binding transcriptional response regulator, NtrC family, contains REC, AAA-type ATPase, and a Fis-type DNA-binding domains</fullName>
    </submittedName>
</protein>
<evidence type="ECO:0000313" key="9">
    <source>
        <dbReference type="EMBL" id="SHN43301.1"/>
    </source>
</evidence>
<dbReference type="STRING" id="551987.SAMN05192549_11666"/>
<dbReference type="Gene3D" id="1.10.8.60">
    <property type="match status" value="1"/>
</dbReference>
<dbReference type="FunFam" id="3.40.50.300:FF:000006">
    <property type="entry name" value="DNA-binding transcriptional regulator NtrC"/>
    <property type="match status" value="1"/>
</dbReference>
<keyword evidence="10" id="KW-1185">Reference proteome</keyword>
<keyword evidence="6" id="KW-0597">Phosphoprotein</keyword>
<dbReference type="PROSITE" id="PS00676">
    <property type="entry name" value="SIGMA54_INTERACT_2"/>
    <property type="match status" value="1"/>
</dbReference>
<name>A0A1M7RAS9_9BURK</name>
<evidence type="ECO:0000256" key="4">
    <source>
        <dbReference type="ARBA" id="ARBA00023125"/>
    </source>
</evidence>
<sequence length="464" mass="50028">MMTVPGMPRQCYACGMPTVLIIDDNAAVSVALEVLFSLHDIEALCAASPEAGLAMLEQHAVDLVIQDMNFTADTTSGEEGTALFGAIRDRYPDLPVILLTAWTHLNAAVDLIKAGAADYLAKPWDDHKLIATVNNLIELGQAKRALQQRVQVEMRQRRELERGHDLRGMVFQDPATERVIHLACQVARADVPVLISGPNGTGKERIAEIIQANSSVRNGPFVVLNCGAIPSELIEAELFGADAGAYTGASKAREGKFEAADGGTLFLDEIGNLPLAGQMKLLRVLETGRFERLGSNRERQVKVRVVSATNADLPAMIKAGTFREDLFYRLNVIELRLPPLAARPMDILPLAMHFLGPEKQLHPDAQAALLAHPWPGNVRELKNVMMRAGLLATGDAIKVADLGLPAAMPGNGSSSDDGSREPDRDAISLALSRAGGVVAQAAAELGLSRQALYRRMERLGIVRP</sequence>
<dbReference type="PROSITE" id="PS50045">
    <property type="entry name" value="SIGMA54_INTERACT_4"/>
    <property type="match status" value="1"/>
</dbReference>
<evidence type="ECO:0000259" key="7">
    <source>
        <dbReference type="PROSITE" id="PS50045"/>
    </source>
</evidence>
<dbReference type="InterPro" id="IPR058031">
    <property type="entry name" value="AAA_lid_NorR"/>
</dbReference>
<evidence type="ECO:0000256" key="2">
    <source>
        <dbReference type="ARBA" id="ARBA00022840"/>
    </source>
</evidence>
<evidence type="ECO:0000259" key="8">
    <source>
        <dbReference type="PROSITE" id="PS50110"/>
    </source>
</evidence>
<evidence type="ECO:0000256" key="6">
    <source>
        <dbReference type="PROSITE-ProRule" id="PRU00169"/>
    </source>
</evidence>
<dbReference type="SMART" id="SM00382">
    <property type="entry name" value="AAA"/>
    <property type="match status" value="1"/>
</dbReference>
<dbReference type="Pfam" id="PF25601">
    <property type="entry name" value="AAA_lid_14"/>
    <property type="match status" value="1"/>
</dbReference>
<dbReference type="InterPro" id="IPR027417">
    <property type="entry name" value="P-loop_NTPase"/>
</dbReference>
<dbReference type="PRINTS" id="PR01590">
    <property type="entry name" value="HTHFIS"/>
</dbReference>
<dbReference type="InterPro" id="IPR003593">
    <property type="entry name" value="AAA+_ATPase"/>
</dbReference>
<evidence type="ECO:0000313" key="10">
    <source>
        <dbReference type="Proteomes" id="UP000184339"/>
    </source>
</evidence>
<keyword evidence="3" id="KW-0805">Transcription regulation</keyword>
<feature type="domain" description="Response regulatory" evidence="8">
    <location>
        <begin position="18"/>
        <end position="137"/>
    </location>
</feature>
<dbReference type="Gene3D" id="3.40.50.300">
    <property type="entry name" value="P-loop containing nucleotide triphosphate hydrolases"/>
    <property type="match status" value="1"/>
</dbReference>
<dbReference type="SUPFAM" id="SSF52540">
    <property type="entry name" value="P-loop containing nucleoside triphosphate hydrolases"/>
    <property type="match status" value="1"/>
</dbReference>
<dbReference type="GO" id="GO:0006355">
    <property type="term" value="P:regulation of DNA-templated transcription"/>
    <property type="evidence" value="ECO:0007669"/>
    <property type="project" value="InterPro"/>
</dbReference>
<dbReference type="EMBL" id="FRCX01000016">
    <property type="protein sequence ID" value="SHN43301.1"/>
    <property type="molecule type" value="Genomic_DNA"/>
</dbReference>
<dbReference type="GO" id="GO:0043565">
    <property type="term" value="F:sequence-specific DNA binding"/>
    <property type="evidence" value="ECO:0007669"/>
    <property type="project" value="InterPro"/>
</dbReference>
<dbReference type="AlphaFoldDB" id="A0A1M7RAS9"/>
<dbReference type="PANTHER" id="PTHR32071">
    <property type="entry name" value="TRANSCRIPTIONAL REGULATORY PROTEIN"/>
    <property type="match status" value="1"/>
</dbReference>